<proteinExistence type="predicted"/>
<evidence type="ECO:0000313" key="3">
    <source>
        <dbReference type="Proteomes" id="UP000192578"/>
    </source>
</evidence>
<sequence length="179" mass="19303">MLPPRKHVPLRQDKYQESIQRGPKALPVAVEGQEGCCGPEGFCGNGPRGKVNAVVFYQTCAGIVNILNGAFMLSSQGSLVSGSLITAGIFMTLAAIALRIGFWDPEKGNFMVAGYGVLCCLSHVIIIGLIIYTFTQGLLDWKAMLRVVDVLLQLICIGFMLTLKGENLAQRSQSQPSEV</sequence>
<organism evidence="2 3">
    <name type="scientific">Hypsibius exemplaris</name>
    <name type="common">Freshwater tardigrade</name>
    <dbReference type="NCBI Taxonomy" id="2072580"/>
    <lineage>
        <taxon>Eukaryota</taxon>
        <taxon>Metazoa</taxon>
        <taxon>Ecdysozoa</taxon>
        <taxon>Tardigrada</taxon>
        <taxon>Eutardigrada</taxon>
        <taxon>Parachela</taxon>
        <taxon>Hypsibioidea</taxon>
        <taxon>Hypsibiidae</taxon>
        <taxon>Hypsibius</taxon>
    </lineage>
</organism>
<comment type="caution">
    <text evidence="2">The sequence shown here is derived from an EMBL/GenBank/DDBJ whole genome shotgun (WGS) entry which is preliminary data.</text>
</comment>
<keyword evidence="3" id="KW-1185">Reference proteome</keyword>
<feature type="transmembrane region" description="Helical" evidence="1">
    <location>
        <begin position="54"/>
        <end position="73"/>
    </location>
</feature>
<accession>A0A1W0X5I3</accession>
<keyword evidence="1" id="KW-0812">Transmembrane</keyword>
<feature type="transmembrane region" description="Helical" evidence="1">
    <location>
        <begin position="110"/>
        <end position="131"/>
    </location>
</feature>
<keyword evidence="1" id="KW-0472">Membrane</keyword>
<reference evidence="3" key="1">
    <citation type="submission" date="2017-01" db="EMBL/GenBank/DDBJ databases">
        <title>Comparative genomics of anhydrobiosis in the tardigrade Hypsibius dujardini.</title>
        <authorList>
            <person name="Yoshida Y."/>
            <person name="Koutsovoulos G."/>
            <person name="Laetsch D."/>
            <person name="Stevens L."/>
            <person name="Kumar S."/>
            <person name="Horikawa D."/>
            <person name="Ishino K."/>
            <person name="Komine S."/>
            <person name="Tomita M."/>
            <person name="Blaxter M."/>
            <person name="Arakawa K."/>
        </authorList>
    </citation>
    <scope>NUCLEOTIDE SEQUENCE [LARGE SCALE GENOMIC DNA]</scope>
    <source>
        <strain evidence="3">Z151</strain>
    </source>
</reference>
<dbReference type="Proteomes" id="UP000192578">
    <property type="component" value="Unassembled WGS sequence"/>
</dbReference>
<gene>
    <name evidence="2" type="ORF">BV898_03280</name>
</gene>
<keyword evidence="1" id="KW-1133">Transmembrane helix</keyword>
<evidence type="ECO:0000256" key="1">
    <source>
        <dbReference type="SAM" id="Phobius"/>
    </source>
</evidence>
<name>A0A1W0X5I3_HYPEX</name>
<dbReference type="AlphaFoldDB" id="A0A1W0X5I3"/>
<dbReference type="EMBL" id="MTYJ01000015">
    <property type="protein sequence ID" value="OQV22847.1"/>
    <property type="molecule type" value="Genomic_DNA"/>
</dbReference>
<evidence type="ECO:0000313" key="2">
    <source>
        <dbReference type="EMBL" id="OQV22847.1"/>
    </source>
</evidence>
<protein>
    <submittedName>
        <fullName evidence="2">Uncharacterized protein</fullName>
    </submittedName>
</protein>
<feature type="transmembrane region" description="Helical" evidence="1">
    <location>
        <begin position="79"/>
        <end position="98"/>
    </location>
</feature>